<proteinExistence type="predicted"/>
<sequence>MWEDEVYYDDDDAAMAAYEAAVGQSAASDGSDDGDFEPAPSGRGGGRSKPARPPAARARKPAGARRPRVAARARQSPSAAAMSSGVESQSDSGARDQPSALPTPDIGQLAVSSSVGGSPAPAVDTDEGGDAPAVLVALRARERAIRERMAQLEREIAELEKKCGVDPAAAASGAPDPVDLDEFRAPEWSVPIRANVMNFEWEKLAAACQFDVILMDPPWQLASQAPTRGVAIAYQQLPDVCIESLPIHLLQTSGFIFIWVINNKYTRAFQLMKQWGYTYVDDIAWVKQTVNRRMAKGHGYYLQHAKETCLVGKKGADPPNLRRSVASDVIFSERRGQSQKPEEMYEIIEQLVPGGNYLEIFGRKNNLRDYWVTIGNEL</sequence>
<protein>
    <submittedName>
        <fullName evidence="1">Uncharacterized protein</fullName>
    </submittedName>
</protein>
<keyword evidence="2" id="KW-1185">Reference proteome</keyword>
<evidence type="ECO:0000313" key="2">
    <source>
        <dbReference type="Proteomes" id="UP001140087"/>
    </source>
</evidence>
<comment type="caution">
    <text evidence="1">The sequence shown here is derived from an EMBL/GenBank/DDBJ whole genome shotgun (WGS) entry which is preliminary data.</text>
</comment>
<dbReference type="Proteomes" id="UP001140087">
    <property type="component" value="Unassembled WGS sequence"/>
</dbReference>
<name>A0ACC1L9F5_9FUNG</name>
<accession>A0ACC1L9F5</accession>
<dbReference type="EMBL" id="JANBUN010000468">
    <property type="protein sequence ID" value="KAJ2803528.1"/>
    <property type="molecule type" value="Genomic_DNA"/>
</dbReference>
<reference evidence="1" key="1">
    <citation type="submission" date="2022-07" db="EMBL/GenBank/DDBJ databases">
        <title>Phylogenomic reconstructions and comparative analyses of Kickxellomycotina fungi.</title>
        <authorList>
            <person name="Reynolds N.K."/>
            <person name="Stajich J.E."/>
            <person name="Barry K."/>
            <person name="Grigoriev I.V."/>
            <person name="Crous P."/>
            <person name="Smith M.E."/>
        </authorList>
    </citation>
    <scope>NUCLEOTIDE SEQUENCE</scope>
    <source>
        <strain evidence="1">BCRC 34780</strain>
    </source>
</reference>
<gene>
    <name evidence="1" type="ORF">H4R21_002006</name>
</gene>
<evidence type="ECO:0000313" key="1">
    <source>
        <dbReference type="EMBL" id="KAJ2803528.1"/>
    </source>
</evidence>
<organism evidence="1 2">
    <name type="scientific">Coemansia helicoidea</name>
    <dbReference type="NCBI Taxonomy" id="1286919"/>
    <lineage>
        <taxon>Eukaryota</taxon>
        <taxon>Fungi</taxon>
        <taxon>Fungi incertae sedis</taxon>
        <taxon>Zoopagomycota</taxon>
        <taxon>Kickxellomycotina</taxon>
        <taxon>Kickxellomycetes</taxon>
        <taxon>Kickxellales</taxon>
        <taxon>Kickxellaceae</taxon>
        <taxon>Coemansia</taxon>
    </lineage>
</organism>